<dbReference type="PATRIC" id="fig|1359157.3.peg.1359"/>
<reference evidence="2 3" key="1">
    <citation type="submission" date="2015-01" db="EMBL/GenBank/DDBJ databases">
        <title>Genome Sequencing of Rickettsiales.</title>
        <authorList>
            <person name="Daugherty S.C."/>
            <person name="Su Q."/>
            <person name="Abolude K."/>
            <person name="Beier-Sexton M."/>
            <person name="Carlyon J.A."/>
            <person name="Carter R."/>
            <person name="Day N.P."/>
            <person name="Dumler S.J."/>
            <person name="Dyachenko V."/>
            <person name="Godinez A."/>
            <person name="Kurtti T.J."/>
            <person name="Lichay M."/>
            <person name="Mullins K.E."/>
            <person name="Ott S."/>
            <person name="Pappas-Brown V."/>
            <person name="Paris D.H."/>
            <person name="Patel P."/>
            <person name="Richards A.L."/>
            <person name="Sadzewicz L."/>
            <person name="Sears K."/>
            <person name="Seidman D."/>
            <person name="Sengamalay N."/>
            <person name="Stenos J."/>
            <person name="Tallon L.J."/>
            <person name="Vincent G."/>
            <person name="Fraser C.M."/>
            <person name="Munderloh U."/>
            <person name="Dunning-Hotopp J.C."/>
        </authorList>
    </citation>
    <scope>NUCLEOTIDE SEQUENCE [LARGE SCALE GENOMIC DNA]</scope>
    <source>
        <strain evidence="2 3">CRT53-1</strain>
    </source>
</reference>
<evidence type="ECO:0000256" key="1">
    <source>
        <dbReference type="SAM" id="Phobius"/>
    </source>
</evidence>
<proteinExistence type="predicted"/>
<comment type="caution">
    <text evidence="2">The sequence shown here is derived from an EMBL/GenBank/DDBJ whole genome shotgun (WGS) entry which is preliminary data.</text>
</comment>
<dbReference type="AlphaFoldDB" id="A0A0F3PKD7"/>
<accession>A0A0F3PKD7</accession>
<name>A0A0F3PKD7_ANAPH</name>
<keyword evidence="1" id="KW-0472">Membrane</keyword>
<keyword evidence="1" id="KW-0812">Transmembrane</keyword>
<dbReference type="Proteomes" id="UP000033722">
    <property type="component" value="Unassembled WGS sequence"/>
</dbReference>
<sequence>MLETSITPLQAHLYRTRSMYFIEIDFILVLLINGMSIRNDIL</sequence>
<organism evidence="2 3">
    <name type="scientific">Anaplasma phagocytophilum str. CRT53-1</name>
    <dbReference type="NCBI Taxonomy" id="1359157"/>
    <lineage>
        <taxon>Bacteria</taxon>
        <taxon>Pseudomonadati</taxon>
        <taxon>Pseudomonadota</taxon>
        <taxon>Alphaproteobacteria</taxon>
        <taxon>Rickettsiales</taxon>
        <taxon>Anaplasmataceae</taxon>
        <taxon>Anaplasma</taxon>
        <taxon>phagocytophilum group</taxon>
    </lineage>
</organism>
<dbReference type="EMBL" id="LAOD01000033">
    <property type="protein sequence ID" value="KJV80800.1"/>
    <property type="molecule type" value="Genomic_DNA"/>
</dbReference>
<evidence type="ECO:0000313" key="2">
    <source>
        <dbReference type="EMBL" id="KJV80800.1"/>
    </source>
</evidence>
<protein>
    <submittedName>
        <fullName evidence="2">Uncharacterized protein</fullName>
    </submittedName>
</protein>
<keyword evidence="1" id="KW-1133">Transmembrane helix</keyword>
<feature type="transmembrane region" description="Helical" evidence="1">
    <location>
        <begin position="20"/>
        <end position="37"/>
    </location>
</feature>
<gene>
    <name evidence="2" type="ORF">APHCRT_1476</name>
</gene>
<evidence type="ECO:0000313" key="3">
    <source>
        <dbReference type="Proteomes" id="UP000033722"/>
    </source>
</evidence>